<evidence type="ECO:0000256" key="2">
    <source>
        <dbReference type="ARBA" id="ARBA00023125"/>
    </source>
</evidence>
<evidence type="ECO:0000313" key="5">
    <source>
        <dbReference type="EMBL" id="RKD75613.1"/>
    </source>
</evidence>
<accession>A0A419V6K3</accession>
<keyword evidence="6" id="KW-1185">Reference proteome</keyword>
<evidence type="ECO:0000256" key="1">
    <source>
        <dbReference type="ARBA" id="ARBA00023015"/>
    </source>
</evidence>
<dbReference type="InterPro" id="IPR014710">
    <property type="entry name" value="RmlC-like_jellyroll"/>
</dbReference>
<dbReference type="GO" id="GO:0003700">
    <property type="term" value="F:DNA-binding transcription factor activity"/>
    <property type="evidence" value="ECO:0007669"/>
    <property type="project" value="TreeGrafter"/>
</dbReference>
<dbReference type="GO" id="GO:0005829">
    <property type="term" value="C:cytosol"/>
    <property type="evidence" value="ECO:0007669"/>
    <property type="project" value="TreeGrafter"/>
</dbReference>
<keyword evidence="1" id="KW-0805">Transcription regulation</keyword>
<keyword evidence="2" id="KW-0238">DNA-binding</keyword>
<dbReference type="RefSeq" id="WP_120192477.1">
    <property type="nucleotide sequence ID" value="NZ_RAPK01000007.1"/>
</dbReference>
<dbReference type="PANTHER" id="PTHR46797">
    <property type="entry name" value="HTH-TYPE TRANSCRIPTIONAL REGULATOR"/>
    <property type="match status" value="1"/>
</dbReference>
<organism evidence="5 6">
    <name type="scientific">Sinobaca qinghaiensis</name>
    <dbReference type="NCBI Taxonomy" id="342944"/>
    <lineage>
        <taxon>Bacteria</taxon>
        <taxon>Bacillati</taxon>
        <taxon>Bacillota</taxon>
        <taxon>Bacilli</taxon>
        <taxon>Bacillales</taxon>
        <taxon>Sporolactobacillaceae</taxon>
        <taxon>Sinobaca</taxon>
    </lineage>
</organism>
<evidence type="ECO:0000256" key="3">
    <source>
        <dbReference type="ARBA" id="ARBA00023163"/>
    </source>
</evidence>
<dbReference type="InterPro" id="IPR050807">
    <property type="entry name" value="TransReg_Diox_bact_type"/>
</dbReference>
<dbReference type="Pfam" id="PF07883">
    <property type="entry name" value="Cupin_2"/>
    <property type="match status" value="1"/>
</dbReference>
<dbReference type="SUPFAM" id="SSF47413">
    <property type="entry name" value="lambda repressor-like DNA-binding domains"/>
    <property type="match status" value="1"/>
</dbReference>
<dbReference type="InterPro" id="IPR013096">
    <property type="entry name" value="Cupin_2"/>
</dbReference>
<name>A0A419V6K3_9BACL</name>
<sequence>MKKDINREIGKRLREIRSQKGWSLQTLAEQTNVSKPMLGQIERGESNPTVGTLWKIADGLGVAFTSFIEENAEEASVIRGAEVQALESGDSRFKVKPVFWKEKKAPIEAYLVEMDPNCDYQSKAHQKGVEEYIFVQAGSVCIEVQEEVHELHPMDSIRFTADQPHRYCSSGDGKAVFTMIILYK</sequence>
<keyword evidence="3" id="KW-0804">Transcription</keyword>
<dbReference type="SUPFAM" id="SSF51182">
    <property type="entry name" value="RmlC-like cupins"/>
    <property type="match status" value="1"/>
</dbReference>
<dbReference type="PANTHER" id="PTHR46797:SF23">
    <property type="entry name" value="HTH-TYPE TRANSCRIPTIONAL REGULATOR SUTR"/>
    <property type="match status" value="1"/>
</dbReference>
<dbReference type="CDD" id="cd00093">
    <property type="entry name" value="HTH_XRE"/>
    <property type="match status" value="1"/>
</dbReference>
<dbReference type="InterPro" id="IPR001387">
    <property type="entry name" value="Cro/C1-type_HTH"/>
</dbReference>
<gene>
    <name evidence="5" type="ORF">ATL39_1314</name>
</gene>
<dbReference type="Gene3D" id="2.60.120.10">
    <property type="entry name" value="Jelly Rolls"/>
    <property type="match status" value="1"/>
</dbReference>
<dbReference type="GO" id="GO:0003677">
    <property type="term" value="F:DNA binding"/>
    <property type="evidence" value="ECO:0007669"/>
    <property type="project" value="UniProtKB-KW"/>
</dbReference>
<dbReference type="OrthoDB" id="9781521at2"/>
<evidence type="ECO:0000259" key="4">
    <source>
        <dbReference type="PROSITE" id="PS50943"/>
    </source>
</evidence>
<comment type="caution">
    <text evidence="5">The sequence shown here is derived from an EMBL/GenBank/DDBJ whole genome shotgun (WGS) entry which is preliminary data.</text>
</comment>
<protein>
    <submittedName>
        <fullName evidence="5">XRE family transcriptional regulator</fullName>
    </submittedName>
</protein>
<dbReference type="AlphaFoldDB" id="A0A419V6K3"/>
<dbReference type="EMBL" id="RAPK01000007">
    <property type="protein sequence ID" value="RKD75613.1"/>
    <property type="molecule type" value="Genomic_DNA"/>
</dbReference>
<dbReference type="InterPro" id="IPR010982">
    <property type="entry name" value="Lambda_DNA-bd_dom_sf"/>
</dbReference>
<dbReference type="CDD" id="cd02209">
    <property type="entry name" value="cupin_XRE_C"/>
    <property type="match status" value="1"/>
</dbReference>
<dbReference type="SMART" id="SM00530">
    <property type="entry name" value="HTH_XRE"/>
    <property type="match status" value="1"/>
</dbReference>
<evidence type="ECO:0000313" key="6">
    <source>
        <dbReference type="Proteomes" id="UP000285120"/>
    </source>
</evidence>
<proteinExistence type="predicted"/>
<dbReference type="Proteomes" id="UP000285120">
    <property type="component" value="Unassembled WGS sequence"/>
</dbReference>
<dbReference type="Pfam" id="PF01381">
    <property type="entry name" value="HTH_3"/>
    <property type="match status" value="1"/>
</dbReference>
<reference evidence="5 6" key="1">
    <citation type="submission" date="2018-09" db="EMBL/GenBank/DDBJ databases">
        <title>Genomic Encyclopedia of Archaeal and Bacterial Type Strains, Phase II (KMG-II): from individual species to whole genera.</title>
        <authorList>
            <person name="Goeker M."/>
        </authorList>
    </citation>
    <scope>NUCLEOTIDE SEQUENCE [LARGE SCALE GENOMIC DNA]</scope>
    <source>
        <strain evidence="5 6">DSM 17008</strain>
    </source>
</reference>
<dbReference type="Gene3D" id="1.10.260.40">
    <property type="entry name" value="lambda repressor-like DNA-binding domains"/>
    <property type="match status" value="1"/>
</dbReference>
<dbReference type="PROSITE" id="PS50943">
    <property type="entry name" value="HTH_CROC1"/>
    <property type="match status" value="1"/>
</dbReference>
<dbReference type="InterPro" id="IPR011051">
    <property type="entry name" value="RmlC_Cupin_sf"/>
</dbReference>
<feature type="domain" description="HTH cro/C1-type" evidence="4">
    <location>
        <begin position="13"/>
        <end position="67"/>
    </location>
</feature>